<dbReference type="GO" id="GO:0009002">
    <property type="term" value="F:serine-type D-Ala-D-Ala carboxypeptidase activity"/>
    <property type="evidence" value="ECO:0007669"/>
    <property type="project" value="UniProtKB-EC"/>
</dbReference>
<protein>
    <submittedName>
        <fullName evidence="3">D-alanyl-D-alanine carboxypeptidase/D-alanyl-D-alanine-endopeptidase</fullName>
        <ecNumber evidence="3">3.4.16.4</ecNumber>
    </submittedName>
</protein>
<evidence type="ECO:0000313" key="3">
    <source>
        <dbReference type="EMBL" id="AVO37607.1"/>
    </source>
</evidence>
<accession>A0A2S0MP42</accession>
<keyword evidence="3" id="KW-0121">Carboxypeptidase</keyword>
<gene>
    <name evidence="3" type="primary">dacB</name>
    <name evidence="3" type="ORF">C6Y53_07760</name>
</gene>
<keyword evidence="4" id="KW-1185">Reference proteome</keyword>
<dbReference type="EMBL" id="CP027665">
    <property type="protein sequence ID" value="AVO37607.1"/>
    <property type="molecule type" value="Genomic_DNA"/>
</dbReference>
<dbReference type="InterPro" id="IPR006311">
    <property type="entry name" value="TAT_signal"/>
</dbReference>
<dbReference type="PROSITE" id="PS51318">
    <property type="entry name" value="TAT"/>
    <property type="match status" value="1"/>
</dbReference>
<organism evidence="3 4">
    <name type="scientific">Pukyongiella litopenaei</name>
    <dbReference type="NCBI Taxonomy" id="2605946"/>
    <lineage>
        <taxon>Bacteria</taxon>
        <taxon>Pseudomonadati</taxon>
        <taxon>Pseudomonadota</taxon>
        <taxon>Alphaproteobacteria</taxon>
        <taxon>Rhodobacterales</taxon>
        <taxon>Paracoccaceae</taxon>
        <taxon>Pukyongiella</taxon>
    </lineage>
</organism>
<evidence type="ECO:0000256" key="1">
    <source>
        <dbReference type="ARBA" id="ARBA00006096"/>
    </source>
</evidence>
<dbReference type="Gene3D" id="3.50.80.20">
    <property type="entry name" value="D-Ala-D-Ala carboxypeptidase C, peptidase S13"/>
    <property type="match status" value="1"/>
</dbReference>
<dbReference type="Pfam" id="PF02113">
    <property type="entry name" value="Peptidase_S13"/>
    <property type="match status" value="1"/>
</dbReference>
<dbReference type="EC" id="3.4.16.4" evidence="3"/>
<dbReference type="GO" id="GO:0006508">
    <property type="term" value="P:proteolysis"/>
    <property type="evidence" value="ECO:0007669"/>
    <property type="project" value="InterPro"/>
</dbReference>
<keyword evidence="2 3" id="KW-0378">Hydrolase</keyword>
<dbReference type="PANTHER" id="PTHR30023:SF0">
    <property type="entry name" value="PENICILLIN-SENSITIVE CARBOXYPEPTIDASE A"/>
    <property type="match status" value="1"/>
</dbReference>
<name>A0A2S0MP42_9RHOB</name>
<dbReference type="PANTHER" id="PTHR30023">
    <property type="entry name" value="D-ALANYL-D-ALANINE CARBOXYPEPTIDASE"/>
    <property type="match status" value="1"/>
</dbReference>
<evidence type="ECO:0000313" key="4">
    <source>
        <dbReference type="Proteomes" id="UP000237655"/>
    </source>
</evidence>
<dbReference type="NCBIfam" id="TIGR00666">
    <property type="entry name" value="PBP4"/>
    <property type="match status" value="1"/>
</dbReference>
<dbReference type="GO" id="GO:0000270">
    <property type="term" value="P:peptidoglycan metabolic process"/>
    <property type="evidence" value="ECO:0007669"/>
    <property type="project" value="TreeGrafter"/>
</dbReference>
<dbReference type="InterPro" id="IPR012338">
    <property type="entry name" value="Beta-lactam/transpept-like"/>
</dbReference>
<dbReference type="InterPro" id="IPR000667">
    <property type="entry name" value="Peptidase_S13"/>
</dbReference>
<sequence>MTGNTTRRGFLGGLGALALAGPGWARAPEMSLRPHARGAGFAARAAGGIEGLIARFGLPGAVACSVADVETGKMLESASGDAGLPPASVAKTLTALYALDVLGADHRFSTRLLANGPVENGVLQGDLILSGGGDPVLVTDDLAAMAAALKEAGIGEVRGAFLVHDGMLPHVRSIDPGQPDQLAYSPAVSGIALNFNRVHFEWKRAGEGYSVTMDARTGRYRPDVQMASMQIRPRKMPVYTYANGGDADRWTVASAALGDGGARWLPVRKPALYAGDVFRTLARSHGIVLEPARVITWLPEGTEELVRHRSQELRPMLKNMLKFSTNITAEMVGLSASVALGGRPETLKASAARMSAWAARRYGMTGTALADHSGLGDASRMTPNDLVAALLQARKSGILRPLLKPIGMRDRHGRIVDDHPVKVDAKTGTLNFVSGLGGFLTAADGREMAFAIFTADMERRARIARADRERPEGAREWNSRARMLQARLLERWGTIYGS</sequence>
<dbReference type="KEGG" id="thas:C6Y53_07760"/>
<comment type="similarity">
    <text evidence="1">Belongs to the peptidase S13 family.</text>
</comment>
<dbReference type="RefSeq" id="WP_106471925.1">
    <property type="nucleotide sequence ID" value="NZ_CP027665.1"/>
</dbReference>
<keyword evidence="3" id="KW-0645">Protease</keyword>
<dbReference type="SUPFAM" id="SSF56601">
    <property type="entry name" value="beta-lactamase/transpeptidase-like"/>
    <property type="match status" value="1"/>
</dbReference>
<dbReference type="Proteomes" id="UP000237655">
    <property type="component" value="Chromosome"/>
</dbReference>
<reference evidence="4" key="1">
    <citation type="submission" date="2018-03" db="EMBL/GenBank/DDBJ databases">
        <title>Genomic analysis of the strain SH-1 isolated from shrimp intestine.</title>
        <authorList>
            <person name="Kim Y.-S."/>
            <person name="Kim S.-E."/>
            <person name="Kim K.-H."/>
        </authorList>
    </citation>
    <scope>NUCLEOTIDE SEQUENCE [LARGE SCALE GENOMIC DNA]</scope>
    <source>
        <strain evidence="4">SH-1</strain>
    </source>
</reference>
<dbReference type="AlphaFoldDB" id="A0A2S0MP42"/>
<evidence type="ECO:0000256" key="2">
    <source>
        <dbReference type="ARBA" id="ARBA00022801"/>
    </source>
</evidence>
<dbReference type="PRINTS" id="PR00922">
    <property type="entry name" value="DADACBPTASE3"/>
</dbReference>
<proteinExistence type="inferred from homology"/>
<dbReference type="Gene3D" id="3.40.710.10">
    <property type="entry name" value="DD-peptidase/beta-lactamase superfamily"/>
    <property type="match status" value="1"/>
</dbReference>